<evidence type="ECO:0000313" key="6">
    <source>
        <dbReference type="EMBL" id="ONM31931.1"/>
    </source>
</evidence>
<evidence type="ECO:0000256" key="2">
    <source>
        <dbReference type="ARBA" id="ARBA00023242"/>
    </source>
</evidence>
<proteinExistence type="predicted"/>
<dbReference type="InterPro" id="IPR016024">
    <property type="entry name" value="ARM-type_fold"/>
</dbReference>
<feature type="domain" description="Serine/threonine-protein phosphatase 4 regulatory subunit 3-like central" evidence="4">
    <location>
        <begin position="247"/>
        <end position="437"/>
    </location>
</feature>
<dbReference type="Pfam" id="PF04802">
    <property type="entry name" value="PP4R3"/>
    <property type="match status" value="1"/>
</dbReference>
<dbReference type="SUPFAM" id="SSF50729">
    <property type="entry name" value="PH domain-like"/>
    <property type="match status" value="1"/>
</dbReference>
<dbReference type="ExpressionAtlas" id="A0A1D6MSJ2">
    <property type="expression patterns" value="baseline and differential"/>
</dbReference>
<dbReference type="Pfam" id="PF22972">
    <property type="entry name" value="EVH1_PP4R3"/>
    <property type="match status" value="1"/>
</dbReference>
<accession>A0A1D6MSJ2</accession>
<dbReference type="InterPro" id="IPR011989">
    <property type="entry name" value="ARM-like"/>
</dbReference>
<dbReference type="PANTHER" id="PTHR23318:SF0">
    <property type="entry name" value="SERINE_THREONINE-PROTEIN PHOSPHATASE 4 REGULATORY SUBUNIT 3"/>
    <property type="match status" value="1"/>
</dbReference>
<sequence length="1126" mass="127585">MAEQEGRDAEAGGDAAAAAVASHTSSMQRVKVYRLADGGKWDDQGTGYVSIDYIEGSKELGLTVLDEDDNDTLLMHNITSDDIYRKQEETIISWRDREAATDLALSFQEAAGCSYIWEHICDIQRNLQFSNLGALEVGPRQSSESLEASRIMHSNDDSFRSANGGEFRELPPVELSNLPFILKTVLEAGITDQMHVAELITQDIMFKDRPSAGGSHMSGRQAFSHAFFAERLCQSQDLWLSGNFSSLCQNDFFPKIVDIFRMCEDLENIDDLHMIFKLVKGIILLNSPSIFDKIFSDEFILDIIGALEYDPEVPRVQNHRAFLKDHVVFKEAIRIENVSVVSKIHQTYRIGYLKDVILPRILDDATLASLNTMIHSNNASVISLLKDDTLFIRRLFARMRSSDISMESKRELVLFLHEFCTLSKSLPLVQQLRLFRTDILILFLNQDPNLLRSYIVQQEGNSLLGLLLKGRLYNENLYSTGVEFGLLLLDLMALMVSSARSCAAVPLVKGMVTDFSEEMHCQFLEILRILMDSFTTSGAHRDVVIEIFYERHLDYLVDVIASSCPPRSLSRSSSNSVHVGGNAEGHCIKPEILLNVCELLCFCVVHHPYRIKCNFLMNNAIEKILTLTQRREKFLVVAAVRFMRTIISRNDDHLIRHVVKFNLLKPIIDVFVDNGERYNMLHSGVLELLEYIRKENIKTLIIYAIESFWDELAIFEHFGSIQAFKLKYQQNLSFCLPYALFSEMASLLFLPFFDKYLESAEPRLNASVPDMRKKAEQRGLEKEEEDYFNEDSDEEDSGSGRRAKHAQNQNNKPKSKVPNGSEADDTDGASRPKSAGLVDYDDDDDEDFNPPPKEPSRPAEDDVPLNISPLKRKPVNAVDGKHSDGEGRRRQKIETRISCAKIAAVTSTAIKHTDLQNKYASHLLTSATPSTEANGIFSEHGTNYEEQQHPMENTETSRQTGGDCIKDVGSMSPEKAVNTTNTSDSEPYSVYLRELQWYPTAPEQVYPRLEKCENITQVNMVTPSAKKNHVFNQCQFNRIKKNHVFNQCQFNRIICSAVCFIRAHCTTNLRRLLEYQASTGSKEWRKLLRLDSNELDQYVQGRSGGVLEGVADDGSFLSVRPNRGYI</sequence>
<evidence type="ECO:0000256" key="3">
    <source>
        <dbReference type="SAM" id="MobiDB-lite"/>
    </source>
</evidence>
<evidence type="ECO:0000259" key="5">
    <source>
        <dbReference type="Pfam" id="PF22972"/>
    </source>
</evidence>
<name>A0A1D6MSJ2_MAIZE</name>
<feature type="domain" description="PP4R3 EVH1-like" evidence="5">
    <location>
        <begin position="28"/>
        <end position="127"/>
    </location>
</feature>
<dbReference type="SUPFAM" id="SSF48371">
    <property type="entry name" value="ARM repeat"/>
    <property type="match status" value="1"/>
</dbReference>
<organism evidence="6">
    <name type="scientific">Zea mays</name>
    <name type="common">Maize</name>
    <dbReference type="NCBI Taxonomy" id="4577"/>
    <lineage>
        <taxon>Eukaryota</taxon>
        <taxon>Viridiplantae</taxon>
        <taxon>Streptophyta</taxon>
        <taxon>Embryophyta</taxon>
        <taxon>Tracheophyta</taxon>
        <taxon>Spermatophyta</taxon>
        <taxon>Magnoliopsida</taxon>
        <taxon>Liliopsida</taxon>
        <taxon>Poales</taxon>
        <taxon>Poaceae</taxon>
        <taxon>PACMAD clade</taxon>
        <taxon>Panicoideae</taxon>
        <taxon>Andropogonodae</taxon>
        <taxon>Andropogoneae</taxon>
        <taxon>Tripsacinae</taxon>
        <taxon>Zea</taxon>
    </lineage>
</organism>
<feature type="region of interest" description="Disordered" evidence="3">
    <location>
        <begin position="768"/>
        <end position="892"/>
    </location>
</feature>
<keyword evidence="2" id="KW-0539">Nucleus</keyword>
<evidence type="ECO:0000259" key="4">
    <source>
        <dbReference type="Pfam" id="PF04802"/>
    </source>
</evidence>
<reference evidence="6" key="1">
    <citation type="submission" date="2015-12" db="EMBL/GenBank/DDBJ databases">
        <title>Update maize B73 reference genome by single molecule sequencing technologies.</title>
        <authorList>
            <consortium name="Maize Genome Sequencing Project"/>
            <person name="Ware D."/>
        </authorList>
    </citation>
    <scope>NUCLEOTIDE SEQUENCE [LARGE SCALE GENOMIC DNA]</scope>
    <source>
        <tissue evidence="6">Seedling</tissue>
    </source>
</reference>
<dbReference type="GO" id="GO:0019888">
    <property type="term" value="F:protein phosphatase regulator activity"/>
    <property type="evidence" value="ECO:0007669"/>
    <property type="project" value="InterPro"/>
</dbReference>
<evidence type="ECO:0000256" key="1">
    <source>
        <dbReference type="ARBA" id="ARBA00004123"/>
    </source>
</evidence>
<dbReference type="FunCoup" id="A0A1D6MSJ2">
    <property type="interactions" value="3754"/>
</dbReference>
<dbReference type="InParanoid" id="A0A1D6MSJ2"/>
<dbReference type="EMBL" id="CM007649">
    <property type="protein sequence ID" value="ONM31931.1"/>
    <property type="molecule type" value="Genomic_DNA"/>
</dbReference>
<comment type="subcellular location">
    <subcellularLocation>
        <location evidence="1">Nucleus</location>
    </subcellularLocation>
</comment>
<dbReference type="Gene3D" id="1.25.10.10">
    <property type="entry name" value="Leucine-rich Repeat Variant"/>
    <property type="match status" value="1"/>
</dbReference>
<dbReference type="Gene3D" id="2.30.29.30">
    <property type="entry name" value="Pleckstrin-homology domain (PH domain)/Phosphotyrosine-binding domain (PTB)"/>
    <property type="match status" value="1"/>
</dbReference>
<feature type="compositionally biased region" description="Acidic residues" evidence="3">
    <location>
        <begin position="782"/>
        <end position="797"/>
    </location>
</feature>
<dbReference type="IntAct" id="A0A1D6MSJ2">
    <property type="interactions" value="2"/>
</dbReference>
<feature type="compositionally biased region" description="Acidic residues" evidence="3">
    <location>
        <begin position="839"/>
        <end position="848"/>
    </location>
</feature>
<dbReference type="InterPro" id="IPR055236">
    <property type="entry name" value="EVH1_PP4R3"/>
</dbReference>
<protein>
    <submittedName>
        <fullName evidence="6">Binding</fullName>
    </submittedName>
</protein>
<dbReference type="GO" id="GO:0005634">
    <property type="term" value="C:nucleus"/>
    <property type="evidence" value="ECO:0007669"/>
    <property type="project" value="UniProtKB-SubCell"/>
</dbReference>
<gene>
    <name evidence="6" type="ORF">ZEAMMB73_Zm00001d040748</name>
</gene>
<dbReference type="SMR" id="A0A1D6MSJ2"/>
<dbReference type="InterPro" id="IPR006887">
    <property type="entry name" value="P4R3-like_central_dom"/>
</dbReference>
<dbReference type="InterPro" id="IPR051137">
    <property type="entry name" value="PP4R3-like"/>
</dbReference>
<dbReference type="InterPro" id="IPR011993">
    <property type="entry name" value="PH-like_dom_sf"/>
</dbReference>
<dbReference type="PANTHER" id="PTHR23318">
    <property type="entry name" value="ATP SYNTHASE GAMMA-RELATED"/>
    <property type="match status" value="1"/>
</dbReference>
<feature type="compositionally biased region" description="Basic and acidic residues" evidence="3">
    <location>
        <begin position="879"/>
        <end position="892"/>
    </location>
</feature>
<feature type="compositionally biased region" description="Basic and acidic residues" evidence="3">
    <location>
        <begin position="770"/>
        <end position="781"/>
    </location>
</feature>
<dbReference type="STRING" id="4577.A0A1D6MSJ2"/>